<keyword evidence="1" id="KW-0472">Membrane</keyword>
<keyword evidence="1" id="KW-0812">Transmembrane</keyword>
<keyword evidence="1" id="KW-1133">Transmembrane helix</keyword>
<feature type="transmembrane region" description="Helical" evidence="1">
    <location>
        <begin position="20"/>
        <end position="41"/>
    </location>
</feature>
<gene>
    <name evidence="2" type="ORF">R3P38DRAFT_2852588</name>
</gene>
<proteinExistence type="predicted"/>
<dbReference type="Proteomes" id="UP001362999">
    <property type="component" value="Unassembled WGS sequence"/>
</dbReference>
<feature type="non-terminal residue" evidence="2">
    <location>
        <position position="99"/>
    </location>
</feature>
<protein>
    <submittedName>
        <fullName evidence="2">Uncharacterized protein</fullName>
    </submittedName>
</protein>
<organism evidence="2 3">
    <name type="scientific">Favolaschia claudopus</name>
    <dbReference type="NCBI Taxonomy" id="2862362"/>
    <lineage>
        <taxon>Eukaryota</taxon>
        <taxon>Fungi</taxon>
        <taxon>Dikarya</taxon>
        <taxon>Basidiomycota</taxon>
        <taxon>Agaricomycotina</taxon>
        <taxon>Agaricomycetes</taxon>
        <taxon>Agaricomycetidae</taxon>
        <taxon>Agaricales</taxon>
        <taxon>Marasmiineae</taxon>
        <taxon>Mycenaceae</taxon>
        <taxon>Favolaschia</taxon>
    </lineage>
</organism>
<evidence type="ECO:0000256" key="1">
    <source>
        <dbReference type="SAM" id="Phobius"/>
    </source>
</evidence>
<name>A0AAW0DTI9_9AGAR</name>
<comment type="caution">
    <text evidence="2">The sequence shown here is derived from an EMBL/GenBank/DDBJ whole genome shotgun (WGS) entry which is preliminary data.</text>
</comment>
<dbReference type="AlphaFoldDB" id="A0AAW0DTI9"/>
<dbReference type="EMBL" id="JAWWNJ010000006">
    <property type="protein sequence ID" value="KAK7053887.1"/>
    <property type="molecule type" value="Genomic_DNA"/>
</dbReference>
<sequence>MTKQLCGRAMRRPCGINLSFQHILSVSLTLGLVLSAAALFWPSSLLSLKNHDEPSNHLHANQRVVSSLAASRLTSLYPLAFYPPRDPVLLYSLESVGAL</sequence>
<reference evidence="2 3" key="1">
    <citation type="journal article" date="2024" name="J Genomics">
        <title>Draft genome sequencing and assembly of Favolaschia claudopus CIRM-BRFM 2984 isolated from oak limbs.</title>
        <authorList>
            <person name="Navarro D."/>
            <person name="Drula E."/>
            <person name="Chaduli D."/>
            <person name="Cazenave R."/>
            <person name="Ahrendt S."/>
            <person name="Wang J."/>
            <person name="Lipzen A."/>
            <person name="Daum C."/>
            <person name="Barry K."/>
            <person name="Grigoriev I.V."/>
            <person name="Favel A."/>
            <person name="Rosso M.N."/>
            <person name="Martin F."/>
        </authorList>
    </citation>
    <scope>NUCLEOTIDE SEQUENCE [LARGE SCALE GENOMIC DNA]</scope>
    <source>
        <strain evidence="2 3">CIRM-BRFM 2984</strain>
    </source>
</reference>
<evidence type="ECO:0000313" key="2">
    <source>
        <dbReference type="EMBL" id="KAK7053887.1"/>
    </source>
</evidence>
<keyword evidence="3" id="KW-1185">Reference proteome</keyword>
<accession>A0AAW0DTI9</accession>
<evidence type="ECO:0000313" key="3">
    <source>
        <dbReference type="Proteomes" id="UP001362999"/>
    </source>
</evidence>